<feature type="compositionally biased region" description="Polar residues" evidence="2">
    <location>
        <begin position="218"/>
        <end position="245"/>
    </location>
</feature>
<accession>A0A177D9X0</accession>
<evidence type="ECO:0000313" key="4">
    <source>
        <dbReference type="Proteomes" id="UP000077248"/>
    </source>
</evidence>
<protein>
    <recommendedName>
        <fullName evidence="5">RNA polymerase II transcription factor SIII subunit A</fullName>
    </recommendedName>
</protein>
<dbReference type="AlphaFoldDB" id="A0A177D9X0"/>
<dbReference type="InterPro" id="IPR051870">
    <property type="entry name" value="Elongin-A_domain"/>
</dbReference>
<gene>
    <name evidence="3" type="ORF">CC77DRAFT_1023891</name>
</gene>
<dbReference type="STRING" id="5599.A0A177D9X0"/>
<dbReference type="PANTHER" id="PTHR15141">
    <property type="entry name" value="TRANSCRIPTION ELONGATION FACTOR B POLYPEPTIDE 3"/>
    <property type="match status" value="1"/>
</dbReference>
<evidence type="ECO:0000256" key="2">
    <source>
        <dbReference type="SAM" id="MobiDB-lite"/>
    </source>
</evidence>
<sequence length="305" mass="34697">MPVASLFELARQRLIKNIDMLRDVGDLPYSFLQPVLRFVQSPDQLLELEANCPQLLGETGEIWLRFIKRDIPDWEKKPHEPRDPRNWSKVYRKLKKDAELEKEADKEALKQQMQALQKDRAQNKTLIVETRFGYGAGASKMFTGRTTSSWGQPSGAPAKTGKAAFDKLKRGMFDHGRERPKASHIPQHLLEQRKTTVRQAPARMVRMAENEAPRSMVVSRQASASINNKPESRPTPSLSANRPNITQRPAPQQRNPPPPTRTSLPPGMSFSAPKPRAPNGQSAPDPTLKRKRPEYNMFHTKKKKM</sequence>
<reference evidence="3 4" key="1">
    <citation type="submission" date="2016-05" db="EMBL/GenBank/DDBJ databases">
        <title>Comparative analysis of secretome profiles of manganese(II)-oxidizing ascomycete fungi.</title>
        <authorList>
            <consortium name="DOE Joint Genome Institute"/>
            <person name="Zeiner C.A."/>
            <person name="Purvine S.O."/>
            <person name="Zink E.M."/>
            <person name="Wu S."/>
            <person name="Pasa-Tolic L."/>
            <person name="Chaput D.L."/>
            <person name="Haridas S."/>
            <person name="Grigoriev I.V."/>
            <person name="Santelli C.M."/>
            <person name="Hansel C.M."/>
        </authorList>
    </citation>
    <scope>NUCLEOTIDE SEQUENCE [LARGE SCALE GENOMIC DNA]</scope>
    <source>
        <strain evidence="3 4">SRC1lrK2f</strain>
    </source>
</reference>
<keyword evidence="4" id="KW-1185">Reference proteome</keyword>
<dbReference type="GO" id="GO:0006368">
    <property type="term" value="P:transcription elongation by RNA polymerase II"/>
    <property type="evidence" value="ECO:0007669"/>
    <property type="project" value="InterPro"/>
</dbReference>
<feature type="region of interest" description="Disordered" evidence="2">
    <location>
        <begin position="194"/>
        <end position="305"/>
    </location>
</feature>
<dbReference type="PANTHER" id="PTHR15141:SF76">
    <property type="entry name" value="TRANSCRIPTION ELONGATION FACTOR B POLYPEPTIDE 3"/>
    <property type="match status" value="1"/>
</dbReference>
<dbReference type="KEGG" id="aalt:CC77DRAFT_1023891"/>
<proteinExistence type="predicted"/>
<dbReference type="GO" id="GO:0070449">
    <property type="term" value="C:elongin complex"/>
    <property type="evidence" value="ECO:0007669"/>
    <property type="project" value="InterPro"/>
</dbReference>
<dbReference type="Gene3D" id="6.10.250.3180">
    <property type="match status" value="1"/>
</dbReference>
<dbReference type="RefSeq" id="XP_018381954.1">
    <property type="nucleotide sequence ID" value="XM_018525754.1"/>
</dbReference>
<dbReference type="Pfam" id="PF06881">
    <property type="entry name" value="Elongin_A"/>
    <property type="match status" value="1"/>
</dbReference>
<evidence type="ECO:0000256" key="1">
    <source>
        <dbReference type="SAM" id="Coils"/>
    </source>
</evidence>
<dbReference type="GeneID" id="29111348"/>
<feature type="coiled-coil region" evidence="1">
    <location>
        <begin position="95"/>
        <end position="126"/>
    </location>
</feature>
<dbReference type="EMBL" id="KV441489">
    <property type="protein sequence ID" value="OAG16533.1"/>
    <property type="molecule type" value="Genomic_DNA"/>
</dbReference>
<evidence type="ECO:0000313" key="3">
    <source>
        <dbReference type="EMBL" id="OAG16533.1"/>
    </source>
</evidence>
<dbReference type="VEuPathDB" id="FungiDB:CC77DRAFT_1023891"/>
<organism evidence="3 4">
    <name type="scientific">Alternaria alternata</name>
    <name type="common">Alternaria rot fungus</name>
    <name type="synonym">Torula alternata</name>
    <dbReference type="NCBI Taxonomy" id="5599"/>
    <lineage>
        <taxon>Eukaryota</taxon>
        <taxon>Fungi</taxon>
        <taxon>Dikarya</taxon>
        <taxon>Ascomycota</taxon>
        <taxon>Pezizomycotina</taxon>
        <taxon>Dothideomycetes</taxon>
        <taxon>Pleosporomycetidae</taxon>
        <taxon>Pleosporales</taxon>
        <taxon>Pleosporineae</taxon>
        <taxon>Pleosporaceae</taxon>
        <taxon>Alternaria</taxon>
        <taxon>Alternaria sect. Alternaria</taxon>
        <taxon>Alternaria alternata complex</taxon>
    </lineage>
</organism>
<dbReference type="OMA" id="WLRFIKR"/>
<dbReference type="InterPro" id="IPR010684">
    <property type="entry name" value="RNA_pol_II_trans_fac_SIII_A"/>
</dbReference>
<keyword evidence="1" id="KW-0175">Coiled coil</keyword>
<name>A0A177D9X0_ALTAL</name>
<evidence type="ECO:0008006" key="5">
    <source>
        <dbReference type="Google" id="ProtNLM"/>
    </source>
</evidence>
<dbReference type="Proteomes" id="UP000077248">
    <property type="component" value="Unassembled WGS sequence"/>
</dbReference>